<evidence type="ECO:0000313" key="4">
    <source>
        <dbReference type="Proteomes" id="UP001152130"/>
    </source>
</evidence>
<protein>
    <recommendedName>
        <fullName evidence="5">(S)-ureidoglycine aminohydrolase cupin domain-containing protein</fullName>
    </recommendedName>
</protein>
<dbReference type="InterPro" id="IPR011051">
    <property type="entry name" value="RmlC_Cupin_sf"/>
</dbReference>
<feature type="domain" description="PBP" evidence="2">
    <location>
        <begin position="31"/>
        <end position="254"/>
    </location>
</feature>
<dbReference type="Gene3D" id="2.60.120.10">
    <property type="entry name" value="Jelly Rolls"/>
    <property type="match status" value="1"/>
</dbReference>
<dbReference type="AlphaFoldDB" id="A0A9W8PFS5"/>
<dbReference type="PANTHER" id="PTHR37945">
    <property type="entry name" value="EXTRACELLULAR TUNGSTATE BINDING PROTEIN"/>
    <property type="match status" value="1"/>
</dbReference>
<dbReference type="InterPro" id="IPR024370">
    <property type="entry name" value="PBP_domain"/>
</dbReference>
<dbReference type="Pfam" id="PF05899">
    <property type="entry name" value="Cupin_3"/>
    <property type="match status" value="1"/>
</dbReference>
<dbReference type="EMBL" id="JAPDHF010000021">
    <property type="protein sequence ID" value="KAJ4005414.1"/>
    <property type="molecule type" value="Genomic_DNA"/>
</dbReference>
<dbReference type="Proteomes" id="UP001152130">
    <property type="component" value="Unassembled WGS sequence"/>
</dbReference>
<dbReference type="InterPro" id="IPR014710">
    <property type="entry name" value="RmlC-like_jellyroll"/>
</dbReference>
<proteinExistence type="predicted"/>
<feature type="domain" description="(S)-ureidoglycine aminohydrolase cupin" evidence="1">
    <location>
        <begin position="347"/>
        <end position="391"/>
    </location>
</feature>
<name>A0A9W8PFS5_9HYPO</name>
<reference evidence="3" key="1">
    <citation type="submission" date="2022-10" db="EMBL/GenBank/DDBJ databases">
        <title>Fusarium specimens isolated from Avocado Roots.</title>
        <authorList>
            <person name="Stajich J."/>
            <person name="Roper C."/>
            <person name="Heimlech-Rivalta G."/>
        </authorList>
    </citation>
    <scope>NUCLEOTIDE SEQUENCE</scope>
    <source>
        <strain evidence="3">CF00143</strain>
    </source>
</reference>
<sequence length="424" mass="46536">MPEHPTAIVSHGDIDPTLLEIYGQGGDVLLRIGNGGAGATGLIKELAQDYLKSRDKDGRIAWVCNHSRNTQLALLKGYVDFALTYERDQEALAEAEGWSYTAGCVFHDHFCLAGPLSDPAGLTSTTSLVDAFERIAASGTLFHSRADLSATMWKERTIWSLSGRAPWEDKPSWYKTSVLSPSEALRAADTAGAYFLTDRSTVLRQTGLGNIANSTIFFEPSHPEDVLMNSCYALFSPKVDNPHVHDFLMYLVSPRGQTVIREYGIIQTGFPLFAPVQDGLALTRLLSNNKIVPLTIIKGAGHEHIPIPEGECAIIADFHSVKSQSAHSTPYLTTGFYRVVPGPTRYGEYDYEETKYVLKGQIDITDEATGKTHHLVAGDWAFFHVGSKAQFSTKTEGIAFYAVTRPKNDGHPNLVGREEDVSKL</sequence>
<comment type="caution">
    <text evidence="3">The sequence shown here is derived from an EMBL/GenBank/DDBJ whole genome shotgun (WGS) entry which is preliminary data.</text>
</comment>
<dbReference type="SUPFAM" id="SSF53850">
    <property type="entry name" value="Periplasmic binding protein-like II"/>
    <property type="match status" value="1"/>
</dbReference>
<dbReference type="InterPro" id="IPR008579">
    <property type="entry name" value="UGlyAH_Cupin_dom"/>
</dbReference>
<accession>A0A9W8PFS5</accession>
<evidence type="ECO:0000259" key="1">
    <source>
        <dbReference type="Pfam" id="PF05899"/>
    </source>
</evidence>
<organism evidence="3 4">
    <name type="scientific">Fusarium irregulare</name>
    <dbReference type="NCBI Taxonomy" id="2494466"/>
    <lineage>
        <taxon>Eukaryota</taxon>
        <taxon>Fungi</taxon>
        <taxon>Dikarya</taxon>
        <taxon>Ascomycota</taxon>
        <taxon>Pezizomycotina</taxon>
        <taxon>Sordariomycetes</taxon>
        <taxon>Hypocreomycetidae</taxon>
        <taxon>Hypocreales</taxon>
        <taxon>Nectriaceae</taxon>
        <taxon>Fusarium</taxon>
        <taxon>Fusarium incarnatum-equiseti species complex</taxon>
    </lineage>
</organism>
<evidence type="ECO:0000313" key="3">
    <source>
        <dbReference type="EMBL" id="KAJ4005414.1"/>
    </source>
</evidence>
<evidence type="ECO:0008006" key="5">
    <source>
        <dbReference type="Google" id="ProtNLM"/>
    </source>
</evidence>
<dbReference type="SUPFAM" id="SSF51182">
    <property type="entry name" value="RmlC-like cupins"/>
    <property type="match status" value="1"/>
</dbReference>
<dbReference type="PANTHER" id="PTHR37945:SF1">
    <property type="entry name" value="EXTRACELLULAR TUNGSTATE BINDING PROTEIN"/>
    <property type="match status" value="1"/>
</dbReference>
<dbReference type="OrthoDB" id="10260248at2759"/>
<gene>
    <name evidence="3" type="ORF">NW766_010962</name>
</gene>
<keyword evidence="4" id="KW-1185">Reference proteome</keyword>
<evidence type="ECO:0000259" key="2">
    <source>
        <dbReference type="Pfam" id="PF12849"/>
    </source>
</evidence>
<dbReference type="Gene3D" id="3.40.190.10">
    <property type="entry name" value="Periplasmic binding protein-like II"/>
    <property type="match status" value="2"/>
</dbReference>
<dbReference type="InterPro" id="IPR052738">
    <property type="entry name" value="ABC-Tungstate_binding"/>
</dbReference>
<dbReference type="Pfam" id="PF12849">
    <property type="entry name" value="PBP_like_2"/>
    <property type="match status" value="1"/>
</dbReference>